<proteinExistence type="predicted"/>
<dbReference type="Proteomes" id="UP001596414">
    <property type="component" value="Unassembled WGS sequence"/>
</dbReference>
<dbReference type="AlphaFoldDB" id="A0ABD5XEG9"/>
<dbReference type="SUPFAM" id="SSF53686">
    <property type="entry name" value="Tryptophan synthase beta subunit-like PLP-dependent enzymes"/>
    <property type="match status" value="1"/>
</dbReference>
<dbReference type="InterPro" id="IPR050214">
    <property type="entry name" value="Cys_Synth/Cystath_Beta-Synth"/>
</dbReference>
<dbReference type="CDD" id="cd01561">
    <property type="entry name" value="CBS_like"/>
    <property type="match status" value="1"/>
</dbReference>
<protein>
    <submittedName>
        <fullName evidence="2">PLP-dependent cysteine synthase family protein</fullName>
    </submittedName>
</protein>
<name>A0ABD5XEG9_9EURY</name>
<evidence type="ECO:0000259" key="1">
    <source>
        <dbReference type="Pfam" id="PF00291"/>
    </source>
</evidence>
<dbReference type="EMBL" id="JBHSZQ010000051">
    <property type="protein sequence ID" value="MFC7127600.1"/>
    <property type="molecule type" value="Genomic_DNA"/>
</dbReference>
<dbReference type="RefSeq" id="WP_267635665.1">
    <property type="nucleotide sequence ID" value="NZ_JAODIY010000001.1"/>
</dbReference>
<dbReference type="Gene3D" id="3.40.50.1100">
    <property type="match status" value="2"/>
</dbReference>
<feature type="domain" description="Tryptophan synthase beta chain-like PALP" evidence="1">
    <location>
        <begin position="13"/>
        <end position="299"/>
    </location>
</feature>
<dbReference type="PANTHER" id="PTHR10314">
    <property type="entry name" value="CYSTATHIONINE BETA-SYNTHASE"/>
    <property type="match status" value="1"/>
</dbReference>
<reference evidence="2 3" key="1">
    <citation type="journal article" date="2014" name="Int. J. Syst. Evol. Microbiol.">
        <title>Complete genome sequence of Corynebacterium casei LMG S-19264T (=DSM 44701T), isolated from a smear-ripened cheese.</title>
        <authorList>
            <consortium name="US DOE Joint Genome Institute (JGI-PGF)"/>
            <person name="Walter F."/>
            <person name="Albersmeier A."/>
            <person name="Kalinowski J."/>
            <person name="Ruckert C."/>
        </authorList>
    </citation>
    <scope>NUCLEOTIDE SEQUENCE [LARGE SCALE GENOMIC DNA]</scope>
    <source>
        <strain evidence="2 3">CGMCC 4.7215</strain>
    </source>
</reference>
<evidence type="ECO:0000313" key="3">
    <source>
        <dbReference type="Proteomes" id="UP001596414"/>
    </source>
</evidence>
<comment type="caution">
    <text evidence="2">The sequence shown here is derived from an EMBL/GenBank/DDBJ whole genome shotgun (WGS) entry which is preliminary data.</text>
</comment>
<dbReference type="Pfam" id="PF00291">
    <property type="entry name" value="PALP"/>
    <property type="match status" value="1"/>
</dbReference>
<accession>A0ABD5XEG9</accession>
<evidence type="ECO:0000313" key="2">
    <source>
        <dbReference type="EMBL" id="MFC7127600.1"/>
    </source>
</evidence>
<dbReference type="InterPro" id="IPR036052">
    <property type="entry name" value="TrpB-like_PALP_sf"/>
</dbReference>
<dbReference type="InterPro" id="IPR001926">
    <property type="entry name" value="TrpB-like_PALP"/>
</dbReference>
<sequence>MQTPKTNTNSLAAIGDSPMVDFSSLRPDNGASIHVKWEGVNPTGSLKDRMALAMIDAARRRGDLEAGEPVVEFTGGSTGSSLAFVCAVLGHPFHVVTADCVAEEKISSMRALGARIETLETPNGVSYDGLFEDLRERALQVRDETGAYFTNQFENPDQLEGYRPLAEEILDQQPEVDEFVMIVGTGGCAMGTARVLREADTDVTISVVEPAESPVLTDGTAGEHSVQGTAIVESPPLVDDDAYDRVFTIPSEEGIECVREIAQTEGLLVGTSTGMNVAAAKRIAAERDPDDTVVTIACDTGLKYLSDGLYEGLEGSTFCLC</sequence>
<organism evidence="2 3">
    <name type="scientific">Halovenus rubra</name>
    <dbReference type="NCBI Taxonomy" id="869890"/>
    <lineage>
        <taxon>Archaea</taxon>
        <taxon>Methanobacteriati</taxon>
        <taxon>Methanobacteriota</taxon>
        <taxon>Stenosarchaea group</taxon>
        <taxon>Halobacteria</taxon>
        <taxon>Halobacteriales</taxon>
        <taxon>Haloarculaceae</taxon>
        <taxon>Halovenus</taxon>
    </lineage>
</organism>
<gene>
    <name evidence="2" type="ORF">ACFQJ7_16525</name>
</gene>